<dbReference type="Gene3D" id="6.10.340.10">
    <property type="match status" value="1"/>
</dbReference>
<feature type="domain" description="HAMP" evidence="15">
    <location>
        <begin position="208"/>
        <end position="270"/>
    </location>
</feature>
<keyword evidence="5" id="KW-0597">Phosphoprotein</keyword>
<dbReference type="CDD" id="cd00082">
    <property type="entry name" value="HisKA"/>
    <property type="match status" value="1"/>
</dbReference>
<dbReference type="Gene3D" id="1.10.287.130">
    <property type="match status" value="1"/>
</dbReference>
<evidence type="ECO:0000256" key="6">
    <source>
        <dbReference type="ARBA" id="ARBA00022679"/>
    </source>
</evidence>
<comment type="cofactor">
    <cofactor evidence="2">
        <name>a divalent metal cation</name>
        <dbReference type="ChEBI" id="CHEBI:60240"/>
    </cofactor>
</comment>
<evidence type="ECO:0000256" key="12">
    <source>
        <dbReference type="SAM" id="MobiDB-lite"/>
    </source>
</evidence>
<dbReference type="STRING" id="1193181.BN10_1040002"/>
<keyword evidence="9 13" id="KW-1133">Transmembrane helix</keyword>
<keyword evidence="6 16" id="KW-0808">Transferase</keyword>
<dbReference type="PRINTS" id="PR00344">
    <property type="entry name" value="BCTRLSENSOR"/>
</dbReference>
<evidence type="ECO:0000256" key="10">
    <source>
        <dbReference type="ARBA" id="ARBA00023012"/>
    </source>
</evidence>
<dbReference type="InterPro" id="IPR003660">
    <property type="entry name" value="HAMP_dom"/>
</dbReference>
<dbReference type="eggNOG" id="COG2205">
    <property type="taxonomic scope" value="Bacteria"/>
</dbReference>
<dbReference type="SUPFAM" id="SSF55874">
    <property type="entry name" value="ATPase domain of HSP90 chaperone/DNA topoisomerase II/histidine kinase"/>
    <property type="match status" value="1"/>
</dbReference>
<keyword evidence="10" id="KW-0902">Two-component regulatory system</keyword>
<evidence type="ECO:0000256" key="13">
    <source>
        <dbReference type="SAM" id="Phobius"/>
    </source>
</evidence>
<dbReference type="GO" id="GO:0005509">
    <property type="term" value="F:calcium ion binding"/>
    <property type="evidence" value="ECO:0007669"/>
    <property type="project" value="UniProtKB-ARBA"/>
</dbReference>
<dbReference type="Pfam" id="PF02518">
    <property type="entry name" value="HATPase_c"/>
    <property type="match status" value="1"/>
</dbReference>
<dbReference type="GO" id="GO:0000155">
    <property type="term" value="F:phosphorelay sensor kinase activity"/>
    <property type="evidence" value="ECO:0007669"/>
    <property type="project" value="InterPro"/>
</dbReference>
<evidence type="ECO:0000256" key="2">
    <source>
        <dbReference type="ARBA" id="ARBA00001968"/>
    </source>
</evidence>
<dbReference type="Pfam" id="PF00512">
    <property type="entry name" value="HisKA"/>
    <property type="match status" value="1"/>
</dbReference>
<evidence type="ECO:0000256" key="1">
    <source>
        <dbReference type="ARBA" id="ARBA00000085"/>
    </source>
</evidence>
<dbReference type="InterPro" id="IPR036097">
    <property type="entry name" value="HisK_dim/P_sf"/>
</dbReference>
<comment type="catalytic activity">
    <reaction evidence="1">
        <text>ATP + protein L-histidine = ADP + protein N-phospho-L-histidine.</text>
        <dbReference type="EC" id="2.7.13.3"/>
    </reaction>
</comment>
<dbReference type="PROSITE" id="PS50885">
    <property type="entry name" value="HAMP"/>
    <property type="match status" value="1"/>
</dbReference>
<feature type="region of interest" description="Disordered" evidence="12">
    <location>
        <begin position="52"/>
        <end position="89"/>
    </location>
</feature>
<evidence type="ECO:0000256" key="8">
    <source>
        <dbReference type="ARBA" id="ARBA00022777"/>
    </source>
</evidence>
<keyword evidence="7 13" id="KW-0812">Transmembrane</keyword>
<gene>
    <name evidence="16" type="ORF">BN10_1040002</name>
</gene>
<dbReference type="Proteomes" id="UP000013167">
    <property type="component" value="Unassembled WGS sequence"/>
</dbReference>
<evidence type="ECO:0000256" key="7">
    <source>
        <dbReference type="ARBA" id="ARBA00022692"/>
    </source>
</evidence>
<evidence type="ECO:0000256" key="5">
    <source>
        <dbReference type="ARBA" id="ARBA00022553"/>
    </source>
</evidence>
<dbReference type="SMART" id="SM00304">
    <property type="entry name" value="HAMP"/>
    <property type="match status" value="1"/>
</dbReference>
<evidence type="ECO:0000259" key="15">
    <source>
        <dbReference type="PROSITE" id="PS50885"/>
    </source>
</evidence>
<sequence>MPATLLRPATWTLRSQVLASVLALFVIVMVTTGALTIGFTKHHLDDQLRDELNGAAGTTNSGPSRPGDLGLTPDGDGRPRGGPQQRNSSAVLRLVVVGGTSIGVDNNGDPIAYITAFGTSREALSDDQVATLVKVTKSLTANDQERVDLGDGTGSYLVAVSTSGTTRTIVGVPTGAVDRTLATLIQLVAGGTLLGLVIVGVGGNWVIRRNLAPLVRVADTARKVSALKLDTGEVALPARVADRDTDPHTEVGQVGLALNRMLDNVEGALQTRHESEMRVRQFVADASHELRTPLASIRGYAELSRRETDPVPANVSHAIGRVESEALRMQGLVEDLLLLARLDSGRPLEREPVDVTLLAMDVVSDAHAAAPDHRWELDLPDEPVEAPGDRARLHQVLANLLANARTHTPAGTTVVTRIRREGQHVRIDVADNGPGIPADLQPRVFERFTRGDDSRNRASGSTGLGLSIVAAVAGAHAGRVDLASEPGRTVFTVWLPSDGPHSSNPIPQTQ</sequence>
<organism evidence="16 17">
    <name type="scientific">Phycicoccus elongatus Lp2</name>
    <dbReference type="NCBI Taxonomy" id="1193181"/>
    <lineage>
        <taxon>Bacteria</taxon>
        <taxon>Bacillati</taxon>
        <taxon>Actinomycetota</taxon>
        <taxon>Actinomycetes</taxon>
        <taxon>Micrococcales</taxon>
        <taxon>Intrasporangiaceae</taxon>
        <taxon>Phycicoccus</taxon>
    </lineage>
</organism>
<reference evidence="16 17" key="1">
    <citation type="journal article" date="2013" name="ISME J.">
        <title>A metabolic model for members of the genus Tetrasphaera involved in enhanced biological phosphorus removal.</title>
        <authorList>
            <person name="Kristiansen R."/>
            <person name="Nguyen H.T.T."/>
            <person name="Saunders A.M."/>
            <person name="Nielsen J.L."/>
            <person name="Wimmer R."/>
            <person name="Le V.Q."/>
            <person name="McIlroy S.J."/>
            <person name="Petrovski S."/>
            <person name="Seviour R.J."/>
            <person name="Calteau A."/>
            <person name="Nielsen K.L."/>
            <person name="Nielsen P.H."/>
        </authorList>
    </citation>
    <scope>NUCLEOTIDE SEQUENCE [LARGE SCALE GENOMIC DNA]</scope>
    <source>
        <strain evidence="16 17">Lp2</strain>
    </source>
</reference>
<evidence type="ECO:0000313" key="17">
    <source>
        <dbReference type="Proteomes" id="UP000013167"/>
    </source>
</evidence>
<dbReference type="FunFam" id="3.30.565.10:FF:000006">
    <property type="entry name" value="Sensor histidine kinase WalK"/>
    <property type="match status" value="1"/>
</dbReference>
<feature type="transmembrane region" description="Helical" evidence="13">
    <location>
        <begin position="187"/>
        <end position="207"/>
    </location>
</feature>
<name>N0E0P6_9MICO</name>
<accession>N0E0P6</accession>
<keyword evidence="17" id="KW-1185">Reference proteome</keyword>
<dbReference type="GO" id="GO:0005886">
    <property type="term" value="C:plasma membrane"/>
    <property type="evidence" value="ECO:0007669"/>
    <property type="project" value="UniProtKB-SubCell"/>
</dbReference>
<dbReference type="InterPro" id="IPR050428">
    <property type="entry name" value="TCS_sensor_his_kinase"/>
</dbReference>
<dbReference type="PANTHER" id="PTHR45436:SF5">
    <property type="entry name" value="SENSOR HISTIDINE KINASE TRCS"/>
    <property type="match status" value="1"/>
</dbReference>
<feature type="domain" description="Histidine kinase" evidence="14">
    <location>
        <begin position="285"/>
        <end position="499"/>
    </location>
</feature>
<dbReference type="SMART" id="SM00387">
    <property type="entry name" value="HATPase_c"/>
    <property type="match status" value="1"/>
</dbReference>
<protein>
    <recommendedName>
        <fullName evidence="4">histidine kinase</fullName>
        <ecNumber evidence="4">2.7.13.3</ecNumber>
    </recommendedName>
</protein>
<evidence type="ECO:0000256" key="9">
    <source>
        <dbReference type="ARBA" id="ARBA00022989"/>
    </source>
</evidence>
<dbReference type="CDD" id="cd00075">
    <property type="entry name" value="HATPase"/>
    <property type="match status" value="1"/>
</dbReference>
<dbReference type="AlphaFoldDB" id="N0E0P6"/>
<evidence type="ECO:0000256" key="4">
    <source>
        <dbReference type="ARBA" id="ARBA00012438"/>
    </source>
</evidence>
<dbReference type="RefSeq" id="WP_010851418.1">
    <property type="nucleotide sequence ID" value="NZ_HF570956.1"/>
</dbReference>
<evidence type="ECO:0000259" key="14">
    <source>
        <dbReference type="PROSITE" id="PS50109"/>
    </source>
</evidence>
<dbReference type="InterPro" id="IPR036890">
    <property type="entry name" value="HATPase_C_sf"/>
</dbReference>
<evidence type="ECO:0000256" key="11">
    <source>
        <dbReference type="ARBA" id="ARBA00023136"/>
    </source>
</evidence>
<evidence type="ECO:0000256" key="3">
    <source>
        <dbReference type="ARBA" id="ARBA00004236"/>
    </source>
</evidence>
<dbReference type="FunFam" id="1.10.287.130:FF:000001">
    <property type="entry name" value="Two-component sensor histidine kinase"/>
    <property type="match status" value="1"/>
</dbReference>
<feature type="transmembrane region" description="Helical" evidence="13">
    <location>
        <begin position="17"/>
        <end position="39"/>
    </location>
</feature>
<evidence type="ECO:0000313" key="16">
    <source>
        <dbReference type="EMBL" id="CCH68514.1"/>
    </source>
</evidence>
<dbReference type="EC" id="2.7.13.3" evidence="4"/>
<dbReference type="PANTHER" id="PTHR45436">
    <property type="entry name" value="SENSOR HISTIDINE KINASE YKOH"/>
    <property type="match status" value="1"/>
</dbReference>
<dbReference type="InterPro" id="IPR003594">
    <property type="entry name" value="HATPase_dom"/>
</dbReference>
<dbReference type="PROSITE" id="PS50109">
    <property type="entry name" value="HIS_KIN"/>
    <property type="match status" value="1"/>
</dbReference>
<comment type="subcellular location">
    <subcellularLocation>
        <location evidence="3">Cell membrane</location>
    </subcellularLocation>
</comment>
<feature type="compositionally biased region" description="Low complexity" evidence="12">
    <location>
        <begin position="65"/>
        <end position="74"/>
    </location>
</feature>
<dbReference type="InterPro" id="IPR005467">
    <property type="entry name" value="His_kinase_dom"/>
</dbReference>
<comment type="caution">
    <text evidence="16">The sequence shown here is derived from an EMBL/GenBank/DDBJ whole genome shotgun (WGS) entry which is preliminary data.</text>
</comment>
<dbReference type="SUPFAM" id="SSF47384">
    <property type="entry name" value="Homodimeric domain of signal transducing histidine kinase"/>
    <property type="match status" value="1"/>
</dbReference>
<keyword evidence="11 13" id="KW-0472">Membrane</keyword>
<dbReference type="InterPro" id="IPR003661">
    <property type="entry name" value="HisK_dim/P_dom"/>
</dbReference>
<dbReference type="EMBL" id="CAIZ01000007">
    <property type="protein sequence ID" value="CCH68514.1"/>
    <property type="molecule type" value="Genomic_DNA"/>
</dbReference>
<proteinExistence type="predicted"/>
<dbReference type="Gene3D" id="3.30.565.10">
    <property type="entry name" value="Histidine kinase-like ATPase, C-terminal domain"/>
    <property type="match status" value="1"/>
</dbReference>
<keyword evidence="8 16" id="KW-0418">Kinase</keyword>
<dbReference type="InterPro" id="IPR004358">
    <property type="entry name" value="Sig_transdc_His_kin-like_C"/>
</dbReference>
<dbReference type="SMART" id="SM00388">
    <property type="entry name" value="HisKA"/>
    <property type="match status" value="1"/>
</dbReference>
<dbReference type="HOGENOM" id="CLU_000445_89_6_11"/>